<dbReference type="OrthoDB" id="6247875at2759"/>
<accession>A0A0D0DX51</accession>
<dbReference type="InParanoid" id="A0A0D0DX51"/>
<evidence type="ECO:0000256" key="1">
    <source>
        <dbReference type="SAM" id="MobiDB-lite"/>
    </source>
</evidence>
<evidence type="ECO:0000313" key="2">
    <source>
        <dbReference type="EMBL" id="KIK94591.1"/>
    </source>
</evidence>
<proteinExistence type="predicted"/>
<keyword evidence="3" id="KW-1185">Reference proteome</keyword>
<organism evidence="2 3">
    <name type="scientific">Paxillus rubicundulus Ve08.2h10</name>
    <dbReference type="NCBI Taxonomy" id="930991"/>
    <lineage>
        <taxon>Eukaryota</taxon>
        <taxon>Fungi</taxon>
        <taxon>Dikarya</taxon>
        <taxon>Basidiomycota</taxon>
        <taxon>Agaricomycotina</taxon>
        <taxon>Agaricomycetes</taxon>
        <taxon>Agaricomycetidae</taxon>
        <taxon>Boletales</taxon>
        <taxon>Paxilineae</taxon>
        <taxon>Paxillaceae</taxon>
        <taxon>Paxillus</taxon>
    </lineage>
</organism>
<name>A0A0D0DX51_9AGAM</name>
<dbReference type="AlphaFoldDB" id="A0A0D0DX51"/>
<protein>
    <submittedName>
        <fullName evidence="2">Uncharacterized protein</fullName>
    </submittedName>
</protein>
<feature type="region of interest" description="Disordered" evidence="1">
    <location>
        <begin position="66"/>
        <end position="114"/>
    </location>
</feature>
<sequence>MLLRIYTNFFYQLSKPPGVEYTYSMSPYSSSPELAFQPNSAQDYEKPIYMPSPLATITSSLTGWNGEFGPPSPSASAYTASSQGDVPSLKSSSPRPVADGVRAPPDRNKGDYTFQPEPVIATSADAFDYSNYIGGGNSPYEDLERARALEAYAIGLESYDLFSCPVSFPEYSSIDLSLEEELAALFPEQLSGS</sequence>
<dbReference type="Proteomes" id="UP000054538">
    <property type="component" value="Unassembled WGS sequence"/>
</dbReference>
<feature type="compositionally biased region" description="Polar residues" evidence="1">
    <location>
        <begin position="83"/>
        <end position="94"/>
    </location>
</feature>
<reference evidence="3" key="2">
    <citation type="submission" date="2015-01" db="EMBL/GenBank/DDBJ databases">
        <title>Evolutionary Origins and Diversification of the Mycorrhizal Mutualists.</title>
        <authorList>
            <consortium name="DOE Joint Genome Institute"/>
            <consortium name="Mycorrhizal Genomics Consortium"/>
            <person name="Kohler A."/>
            <person name="Kuo A."/>
            <person name="Nagy L.G."/>
            <person name="Floudas D."/>
            <person name="Copeland A."/>
            <person name="Barry K.W."/>
            <person name="Cichocki N."/>
            <person name="Veneault-Fourrey C."/>
            <person name="LaButti K."/>
            <person name="Lindquist E.A."/>
            <person name="Lipzen A."/>
            <person name="Lundell T."/>
            <person name="Morin E."/>
            <person name="Murat C."/>
            <person name="Riley R."/>
            <person name="Ohm R."/>
            <person name="Sun H."/>
            <person name="Tunlid A."/>
            <person name="Henrissat B."/>
            <person name="Grigoriev I.V."/>
            <person name="Hibbett D.S."/>
            <person name="Martin F."/>
        </authorList>
    </citation>
    <scope>NUCLEOTIDE SEQUENCE [LARGE SCALE GENOMIC DNA]</scope>
    <source>
        <strain evidence="3">Ve08.2h10</strain>
    </source>
</reference>
<reference evidence="2 3" key="1">
    <citation type="submission" date="2014-04" db="EMBL/GenBank/DDBJ databases">
        <authorList>
            <consortium name="DOE Joint Genome Institute"/>
            <person name="Kuo A."/>
            <person name="Kohler A."/>
            <person name="Jargeat P."/>
            <person name="Nagy L.G."/>
            <person name="Floudas D."/>
            <person name="Copeland A."/>
            <person name="Barry K.W."/>
            <person name="Cichocki N."/>
            <person name="Veneault-Fourrey C."/>
            <person name="LaButti K."/>
            <person name="Lindquist E.A."/>
            <person name="Lipzen A."/>
            <person name="Lundell T."/>
            <person name="Morin E."/>
            <person name="Murat C."/>
            <person name="Sun H."/>
            <person name="Tunlid A."/>
            <person name="Henrissat B."/>
            <person name="Grigoriev I.V."/>
            <person name="Hibbett D.S."/>
            <person name="Martin F."/>
            <person name="Nordberg H.P."/>
            <person name="Cantor M.N."/>
            <person name="Hua S.X."/>
        </authorList>
    </citation>
    <scope>NUCLEOTIDE SEQUENCE [LARGE SCALE GENOMIC DNA]</scope>
    <source>
        <strain evidence="2 3">Ve08.2h10</strain>
    </source>
</reference>
<gene>
    <name evidence="2" type="ORF">PAXRUDRAFT_142537</name>
</gene>
<dbReference type="EMBL" id="KN825096">
    <property type="protein sequence ID" value="KIK94591.1"/>
    <property type="molecule type" value="Genomic_DNA"/>
</dbReference>
<evidence type="ECO:0000313" key="3">
    <source>
        <dbReference type="Proteomes" id="UP000054538"/>
    </source>
</evidence>
<dbReference type="HOGENOM" id="CLU_1454854_0_0_1"/>